<dbReference type="SUPFAM" id="SSF56112">
    <property type="entry name" value="Protein kinase-like (PK-like)"/>
    <property type="match status" value="1"/>
</dbReference>
<feature type="domain" description="Protein kinase" evidence="11">
    <location>
        <begin position="543"/>
        <end position="765"/>
    </location>
</feature>
<dbReference type="EMBL" id="PZQS01000005">
    <property type="protein sequence ID" value="PVD30201.1"/>
    <property type="molecule type" value="Genomic_DNA"/>
</dbReference>
<dbReference type="GO" id="GO:0005634">
    <property type="term" value="C:nucleus"/>
    <property type="evidence" value="ECO:0007669"/>
    <property type="project" value="TreeGrafter"/>
</dbReference>
<dbReference type="Gene3D" id="1.10.510.10">
    <property type="entry name" value="Transferase(Phosphotransferase) domain 1"/>
    <property type="match status" value="1"/>
</dbReference>
<dbReference type="STRING" id="400727.A0A2T7P9W9"/>
<accession>A0A2T7P9W9</accession>
<name>A0A2T7P9W9_POMCA</name>
<evidence type="ECO:0000256" key="1">
    <source>
        <dbReference type="ARBA" id="ARBA00022679"/>
    </source>
</evidence>
<organism evidence="12 13">
    <name type="scientific">Pomacea canaliculata</name>
    <name type="common">Golden apple snail</name>
    <dbReference type="NCBI Taxonomy" id="400727"/>
    <lineage>
        <taxon>Eukaryota</taxon>
        <taxon>Metazoa</taxon>
        <taxon>Spiralia</taxon>
        <taxon>Lophotrochozoa</taxon>
        <taxon>Mollusca</taxon>
        <taxon>Gastropoda</taxon>
        <taxon>Caenogastropoda</taxon>
        <taxon>Architaenioglossa</taxon>
        <taxon>Ampullarioidea</taxon>
        <taxon>Ampullariidae</taxon>
        <taxon>Pomacea</taxon>
    </lineage>
</organism>
<dbReference type="SUPFAM" id="SSF50998">
    <property type="entry name" value="Quinoprotein alcohol dehydrogenase-like"/>
    <property type="match status" value="1"/>
</dbReference>
<keyword evidence="13" id="KW-1185">Reference proteome</keyword>
<dbReference type="GO" id="GO:0004694">
    <property type="term" value="F:eukaryotic translation initiation factor 2alpha kinase activity"/>
    <property type="evidence" value="ECO:0007669"/>
    <property type="project" value="TreeGrafter"/>
</dbReference>
<gene>
    <name evidence="12" type="ORF">C0Q70_09463</name>
</gene>
<dbReference type="InterPro" id="IPR000719">
    <property type="entry name" value="Prot_kinase_dom"/>
</dbReference>
<dbReference type="InterPro" id="IPR011009">
    <property type="entry name" value="Kinase-like_dom_sf"/>
</dbReference>
<dbReference type="GO" id="GO:0006986">
    <property type="term" value="P:response to unfolded protein"/>
    <property type="evidence" value="ECO:0007669"/>
    <property type="project" value="UniProtKB-KW"/>
</dbReference>
<evidence type="ECO:0000259" key="11">
    <source>
        <dbReference type="PROSITE" id="PS50011"/>
    </source>
</evidence>
<dbReference type="PROSITE" id="PS50011">
    <property type="entry name" value="PROTEIN_KINASE_DOM"/>
    <property type="match status" value="1"/>
</dbReference>
<keyword evidence="4 10" id="KW-0067">ATP-binding</keyword>
<sequence length="791" mass="88930">MAHNDCMSLKLAREVLTWKTTSLLCQFRFANANIILTMGKREWLSKVFKVLASLAAICKSNSGAVQATTLGLTPFLHHRIRQVLPIVAQPHRDIPTSDTGWNANTTYSIIRWGMFQYDGETIEELPMTAESLLSSSVRVTENSVMVGGKEIQSYGVDLNTGKILYSCSTEGCNRVRKNEVNAAGQDLLVITRNTQTVRAVDIHSGSEKWNFSVGQHELLFVGGVQKEKPQIDVDGSESDITIATCESSEEELKFEEEEQMKRYLKFMVPDGKVIGLNPNDPSHISWQHKFPSPVAKVWMLHQGHLEVMSLFDSKHIPALSSFQHPDPSSSDPLLYVGKHQNQLYVQPSDVYEMGLSERLQLYQRPQKREEPGSMVHLPRVTWKPYLNTAGFRTPTLGGNQPPDTPLLDYTNGFDLTEEDAEHGTSLTIWSEHYPFDNGFYLYPNYHDAKECLDPNWQLGVKPEEESLINMASFWIWWKEVVVISLLTSVFVHIILTRCVHHPLKSATAEEKTSSGSLVSEDSKPTLAVVQPPADYQSRFATDFECLECLGKGGFGIVFKAKNKVDDQQYAVKRISLPKSEGAKDKVLREVKALAKLEHVGIVRFFHAWVESPPPGWQEEKDKELNTGHPNIFFAMDGTVKVGDFGLVTALAENVEENNPSSTFTTSTKHTADVGTQLYMSPEQVQKKSYDQMVDVFSLGVILLELLMPFSTGMERITTLQNARKGKFPERFCRELPVESTLVQSLMSDDPKLRPTTQKILEHNILRDFSSRRTNVRSRTISSGSSDPNSPV</sequence>
<evidence type="ECO:0000256" key="3">
    <source>
        <dbReference type="ARBA" id="ARBA00022777"/>
    </source>
</evidence>
<reference evidence="12 13" key="1">
    <citation type="submission" date="2018-04" db="EMBL/GenBank/DDBJ databases">
        <title>The genome of golden apple snail Pomacea canaliculata provides insight into stress tolerance and invasive adaptation.</title>
        <authorList>
            <person name="Liu C."/>
            <person name="Liu B."/>
            <person name="Ren Y."/>
            <person name="Zhang Y."/>
            <person name="Wang H."/>
            <person name="Li S."/>
            <person name="Jiang F."/>
            <person name="Yin L."/>
            <person name="Zhang G."/>
            <person name="Qian W."/>
            <person name="Fan W."/>
        </authorList>
    </citation>
    <scope>NUCLEOTIDE SEQUENCE [LARGE SCALE GENOMIC DNA]</scope>
    <source>
        <strain evidence="12">SZHN2017</strain>
        <tissue evidence="12">Muscle</tissue>
    </source>
</reference>
<feature type="binding site" evidence="10">
    <location>
        <position position="572"/>
    </location>
    <ligand>
        <name>ATP</name>
        <dbReference type="ChEBI" id="CHEBI:30616"/>
    </ligand>
</feature>
<comment type="caution">
    <text evidence="12">The sequence shown here is derived from an EMBL/GenBank/DDBJ whole genome shotgun (WGS) entry which is preliminary data.</text>
</comment>
<dbReference type="FunFam" id="3.30.200.20:FF:000193">
    <property type="entry name" value="Eukaryotic translation initiation factor 2-alpha kinase 3"/>
    <property type="match status" value="1"/>
</dbReference>
<keyword evidence="6" id="KW-0325">Glycoprotein</keyword>
<keyword evidence="2 10" id="KW-0547">Nucleotide-binding</keyword>
<evidence type="ECO:0000256" key="8">
    <source>
        <dbReference type="ARBA" id="ARBA00041500"/>
    </source>
</evidence>
<dbReference type="Proteomes" id="UP000245119">
    <property type="component" value="Linkage Group LG5"/>
</dbReference>
<dbReference type="InterPro" id="IPR017441">
    <property type="entry name" value="Protein_kinase_ATP_BS"/>
</dbReference>
<dbReference type="InterPro" id="IPR050339">
    <property type="entry name" value="CC_SR_Kinase"/>
</dbReference>
<dbReference type="InterPro" id="IPR011047">
    <property type="entry name" value="Quinoprotein_ADH-like_sf"/>
</dbReference>
<dbReference type="GO" id="GO:0012505">
    <property type="term" value="C:endomembrane system"/>
    <property type="evidence" value="ECO:0007669"/>
    <property type="project" value="UniProtKB-SubCell"/>
</dbReference>
<evidence type="ECO:0000313" key="12">
    <source>
        <dbReference type="EMBL" id="PVD30201.1"/>
    </source>
</evidence>
<dbReference type="PROSITE" id="PS00107">
    <property type="entry name" value="PROTEIN_KINASE_ATP"/>
    <property type="match status" value="1"/>
</dbReference>
<dbReference type="GO" id="GO:0005737">
    <property type="term" value="C:cytoplasm"/>
    <property type="evidence" value="ECO:0007669"/>
    <property type="project" value="TreeGrafter"/>
</dbReference>
<comment type="subcellular location">
    <subcellularLocation>
        <location evidence="9">Endomembrane system</location>
        <topology evidence="9">Single-pass type I membrane protein</topology>
    </subcellularLocation>
</comment>
<dbReference type="PANTHER" id="PTHR11042:SF91">
    <property type="entry name" value="EUKARYOTIC TRANSLATION INITIATION FACTOR 2-ALPHA KINASE"/>
    <property type="match status" value="1"/>
</dbReference>
<keyword evidence="5" id="KW-0810">Translation regulation</keyword>
<evidence type="ECO:0000256" key="5">
    <source>
        <dbReference type="ARBA" id="ARBA00022845"/>
    </source>
</evidence>
<dbReference type="GO" id="GO:0005524">
    <property type="term" value="F:ATP binding"/>
    <property type="evidence" value="ECO:0007669"/>
    <property type="project" value="UniProtKB-UniRule"/>
</dbReference>
<dbReference type="Gene3D" id="3.30.200.20">
    <property type="entry name" value="Phosphorylase Kinase, domain 1"/>
    <property type="match status" value="1"/>
</dbReference>
<evidence type="ECO:0000256" key="10">
    <source>
        <dbReference type="PROSITE-ProRule" id="PRU10141"/>
    </source>
</evidence>
<evidence type="ECO:0000256" key="9">
    <source>
        <dbReference type="ARBA" id="ARBA00046288"/>
    </source>
</evidence>
<proteinExistence type="predicted"/>
<evidence type="ECO:0000256" key="7">
    <source>
        <dbReference type="ARBA" id="ARBA00023230"/>
    </source>
</evidence>
<dbReference type="AlphaFoldDB" id="A0A2T7P9W9"/>
<protein>
    <recommendedName>
        <fullName evidence="8">PRKR-like endoplasmic reticulum kinase</fullName>
    </recommendedName>
</protein>
<evidence type="ECO:0000256" key="2">
    <source>
        <dbReference type="ARBA" id="ARBA00022741"/>
    </source>
</evidence>
<dbReference type="OrthoDB" id="341578at2759"/>
<keyword evidence="7" id="KW-0834">Unfolded protein response</keyword>
<keyword evidence="1" id="KW-0808">Transferase</keyword>
<evidence type="ECO:0000313" key="13">
    <source>
        <dbReference type="Proteomes" id="UP000245119"/>
    </source>
</evidence>
<dbReference type="PANTHER" id="PTHR11042">
    <property type="entry name" value="EUKARYOTIC TRANSLATION INITIATION FACTOR 2-ALPHA KINASE EIF2-ALPHA KINASE -RELATED"/>
    <property type="match status" value="1"/>
</dbReference>
<evidence type="ECO:0000256" key="4">
    <source>
        <dbReference type="ARBA" id="ARBA00022840"/>
    </source>
</evidence>
<dbReference type="Pfam" id="PF00069">
    <property type="entry name" value="Pkinase"/>
    <property type="match status" value="2"/>
</dbReference>
<keyword evidence="3" id="KW-0418">Kinase</keyword>
<dbReference type="InterPro" id="IPR015943">
    <property type="entry name" value="WD40/YVTN_repeat-like_dom_sf"/>
</dbReference>
<evidence type="ECO:0000256" key="6">
    <source>
        <dbReference type="ARBA" id="ARBA00023180"/>
    </source>
</evidence>
<dbReference type="Gene3D" id="2.130.10.10">
    <property type="entry name" value="YVTN repeat-like/Quinoprotein amine dehydrogenase"/>
    <property type="match status" value="1"/>
</dbReference>